<reference evidence="1" key="5">
    <citation type="submission" date="2020-05" db="EMBL/GenBank/DDBJ databases">
        <authorList>
            <person name="Rincon C."/>
            <person name="Sanders R I."/>
            <person name="Robbins C."/>
            <person name="Chaturvedi A."/>
        </authorList>
    </citation>
    <scope>NUCLEOTIDE SEQUENCE</scope>
    <source>
        <strain evidence="1">CHB12</strain>
    </source>
</reference>
<evidence type="ECO:0000313" key="3">
    <source>
        <dbReference type="EMBL" id="PKC64785.1"/>
    </source>
</evidence>
<dbReference type="Proteomes" id="UP000232722">
    <property type="component" value="Unassembled WGS sequence"/>
</dbReference>
<accession>A0A2I1EZM3</accession>
<organism evidence="2 5">
    <name type="scientific">Rhizophagus irregularis</name>
    <dbReference type="NCBI Taxonomy" id="588596"/>
    <lineage>
        <taxon>Eukaryota</taxon>
        <taxon>Fungi</taxon>
        <taxon>Fungi incertae sedis</taxon>
        <taxon>Mucoromycota</taxon>
        <taxon>Glomeromycotina</taxon>
        <taxon>Glomeromycetes</taxon>
        <taxon>Glomerales</taxon>
        <taxon>Glomeraceae</taxon>
        <taxon>Rhizophagus</taxon>
    </lineage>
</organism>
<reference evidence="2 5" key="2">
    <citation type="submission" date="2017-09" db="EMBL/GenBank/DDBJ databases">
        <title>Extensive intraspecific genome diversity in a model arbuscular mycorrhizal fungus.</title>
        <authorList>
            <person name="Chen E.C."/>
            <person name="Morin E."/>
            <person name="Beaudet D."/>
            <person name="Noel J."/>
            <person name="Ndikumana S."/>
            <person name="Charron P."/>
            <person name="St-Onge C."/>
            <person name="Giorgi J."/>
            <person name="Grigoriev I.V."/>
            <person name="Roux C."/>
            <person name="Martin F.M."/>
            <person name="Corradi N."/>
        </authorList>
    </citation>
    <scope>NUCLEOTIDE SEQUENCE [LARGE SCALE GENOMIC DNA]</scope>
    <source>
        <strain evidence="2 5">A5</strain>
    </source>
</reference>
<dbReference type="VEuPathDB" id="FungiDB:RhiirA1_461941"/>
<evidence type="ECO:0000313" key="1">
    <source>
        <dbReference type="EMBL" id="CAB5332922.1"/>
    </source>
</evidence>
<reference evidence="3 4" key="4">
    <citation type="submission" date="2017-10" db="EMBL/GenBank/DDBJ databases">
        <title>Genome analyses suggest a sexual origin of heterokaryosis in a supposedly ancient asexual fungus.</title>
        <authorList>
            <person name="Corradi N."/>
            <person name="Sedzielewska K."/>
            <person name="Noel J."/>
            <person name="Charron P."/>
            <person name="Farinelli L."/>
            <person name="Marton T."/>
            <person name="Kruger M."/>
            <person name="Pelin A."/>
            <person name="Brachmann A."/>
            <person name="Corradi N."/>
        </authorList>
    </citation>
    <scope>NUCLEOTIDE SEQUENCE [LARGE SCALE GENOMIC DNA]</scope>
    <source>
        <strain evidence="3 4">A1</strain>
    </source>
</reference>
<reference evidence="3 4" key="3">
    <citation type="submission" date="2017-10" db="EMBL/GenBank/DDBJ databases">
        <title>Extensive intraspecific genome diversity in a model arbuscular mycorrhizal fungus.</title>
        <authorList>
            <person name="Chen E.C.H."/>
            <person name="Morin E."/>
            <person name="Baudet D."/>
            <person name="Noel J."/>
            <person name="Ndikumana S."/>
            <person name="Charron P."/>
            <person name="St-Onge C."/>
            <person name="Giorgi J."/>
            <person name="Grigoriev I.V."/>
            <person name="Roux C."/>
            <person name="Martin F.M."/>
            <person name="Corradi N."/>
        </authorList>
    </citation>
    <scope>NUCLEOTIDE SEQUENCE [LARGE SCALE GENOMIC DNA]</scope>
    <source>
        <strain evidence="3 4">A1</strain>
    </source>
</reference>
<dbReference type="EMBL" id="LLXJ01000334">
    <property type="protein sequence ID" value="PKC11090.1"/>
    <property type="molecule type" value="Genomic_DNA"/>
</dbReference>
<dbReference type="EMBL" id="CAGKOT010000004">
    <property type="protein sequence ID" value="CAB5332922.1"/>
    <property type="molecule type" value="Genomic_DNA"/>
</dbReference>
<gene>
    <name evidence="1" type="ORF">CHRIB12_LOCUS3068</name>
    <name evidence="3" type="ORF">RhiirA1_461941</name>
    <name evidence="2" type="ORF">RhiirA5_413516</name>
</gene>
<sequence length="90" mass="10677">MSPKKRRGRKKNPVWLHFIEGQLLNSSHHEAQCRYCTSNMLKHLKEECFNISEEFRNILYDSDNIIIRQKNKRSRVEAELSDDDNDGNSL</sequence>
<dbReference type="VEuPathDB" id="FungiDB:FUN_005080"/>
<dbReference type="OrthoDB" id="2306814at2759"/>
<dbReference type="EMBL" id="LLXH01000604">
    <property type="protein sequence ID" value="PKC64785.1"/>
    <property type="molecule type" value="Genomic_DNA"/>
</dbReference>
<dbReference type="Proteomes" id="UP000232688">
    <property type="component" value="Unassembled WGS sequence"/>
</dbReference>
<evidence type="ECO:0008006" key="6">
    <source>
        <dbReference type="Google" id="ProtNLM"/>
    </source>
</evidence>
<evidence type="ECO:0000313" key="2">
    <source>
        <dbReference type="EMBL" id="PKC11090.1"/>
    </source>
</evidence>
<protein>
    <recommendedName>
        <fullName evidence="6">BED-type domain-containing protein</fullName>
    </recommendedName>
</protein>
<name>A0A2I1EZM3_9GLOM</name>
<proteinExistence type="predicted"/>
<evidence type="ECO:0000313" key="5">
    <source>
        <dbReference type="Proteomes" id="UP000232722"/>
    </source>
</evidence>
<dbReference type="AlphaFoldDB" id="A0A2I1EZM3"/>
<dbReference type="Proteomes" id="UP000684084">
    <property type="component" value="Unassembled WGS sequence"/>
</dbReference>
<reference evidence="2 5" key="1">
    <citation type="submission" date="2016-04" db="EMBL/GenBank/DDBJ databases">
        <title>Genome analyses suggest a sexual origin of heterokaryosis in a supposedly ancient asexual fungus.</title>
        <authorList>
            <person name="Ropars J."/>
            <person name="Sedzielewska K."/>
            <person name="Noel J."/>
            <person name="Charron P."/>
            <person name="Farinelli L."/>
            <person name="Marton T."/>
            <person name="Kruger M."/>
            <person name="Pelin A."/>
            <person name="Brachmann A."/>
            <person name="Corradi N."/>
        </authorList>
    </citation>
    <scope>NUCLEOTIDE SEQUENCE [LARGE SCALE GENOMIC DNA]</scope>
    <source>
        <strain evidence="2 5">A5</strain>
    </source>
</reference>
<comment type="caution">
    <text evidence="2">The sequence shown here is derived from an EMBL/GenBank/DDBJ whole genome shotgun (WGS) entry which is preliminary data.</text>
</comment>
<evidence type="ECO:0000313" key="4">
    <source>
        <dbReference type="Proteomes" id="UP000232688"/>
    </source>
</evidence>